<dbReference type="EMBL" id="BMPF01000002">
    <property type="protein sequence ID" value="GGL33746.1"/>
    <property type="molecule type" value="Genomic_DNA"/>
</dbReference>
<comment type="caution">
    <text evidence="2">The sequence shown here is derived from an EMBL/GenBank/DDBJ whole genome shotgun (WGS) entry which is preliminary data.</text>
</comment>
<feature type="compositionally biased region" description="Acidic residues" evidence="1">
    <location>
        <begin position="125"/>
        <end position="158"/>
    </location>
</feature>
<gene>
    <name evidence="2" type="ORF">GCM10009037_16680</name>
</gene>
<accession>A0A830EX98</accession>
<evidence type="ECO:0000313" key="3">
    <source>
        <dbReference type="Proteomes" id="UP000628840"/>
    </source>
</evidence>
<evidence type="ECO:0000313" key="2">
    <source>
        <dbReference type="EMBL" id="GGL33746.1"/>
    </source>
</evidence>
<dbReference type="InterPro" id="IPR055519">
    <property type="entry name" value="DUF7093"/>
</dbReference>
<dbReference type="OrthoDB" id="205650at2157"/>
<dbReference type="Pfam" id="PF23373">
    <property type="entry name" value="DUF7093"/>
    <property type="match status" value="1"/>
</dbReference>
<dbReference type="AlphaFoldDB" id="A0A830EX98"/>
<feature type="compositionally biased region" description="Low complexity" evidence="1">
    <location>
        <begin position="71"/>
        <end position="82"/>
    </location>
</feature>
<reference evidence="2 3" key="1">
    <citation type="journal article" date="2019" name="Int. J. Syst. Evol. Microbiol.">
        <title>The Global Catalogue of Microorganisms (GCM) 10K type strain sequencing project: providing services to taxonomists for standard genome sequencing and annotation.</title>
        <authorList>
            <consortium name="The Broad Institute Genomics Platform"/>
            <consortium name="The Broad Institute Genome Sequencing Center for Infectious Disease"/>
            <person name="Wu L."/>
            <person name="Ma J."/>
        </authorList>
    </citation>
    <scope>NUCLEOTIDE SEQUENCE [LARGE SCALE GENOMIC DNA]</scope>
    <source>
        <strain evidence="2 3">JCM 19585</strain>
    </source>
</reference>
<feature type="region of interest" description="Disordered" evidence="1">
    <location>
        <begin position="47"/>
        <end position="308"/>
    </location>
</feature>
<protein>
    <submittedName>
        <fullName evidence="2">Uncharacterized protein</fullName>
    </submittedName>
</protein>
<feature type="compositionally biased region" description="Acidic residues" evidence="1">
    <location>
        <begin position="192"/>
        <end position="219"/>
    </location>
</feature>
<organism evidence="2 3">
    <name type="scientific">Halarchaeum grantii</name>
    <dbReference type="NCBI Taxonomy" id="1193105"/>
    <lineage>
        <taxon>Archaea</taxon>
        <taxon>Methanobacteriati</taxon>
        <taxon>Methanobacteriota</taxon>
        <taxon>Stenosarchaea group</taxon>
        <taxon>Halobacteria</taxon>
        <taxon>Halobacteriales</taxon>
        <taxon>Halobacteriaceae</taxon>
    </lineage>
</organism>
<dbReference type="RefSeq" id="WP_188882548.1">
    <property type="nucleotide sequence ID" value="NZ_BMPF01000002.1"/>
</dbReference>
<feature type="region of interest" description="Disordered" evidence="1">
    <location>
        <begin position="1"/>
        <end position="28"/>
    </location>
</feature>
<evidence type="ECO:0000256" key="1">
    <source>
        <dbReference type="SAM" id="MobiDB-lite"/>
    </source>
</evidence>
<proteinExistence type="predicted"/>
<keyword evidence="3" id="KW-1185">Reference proteome</keyword>
<feature type="compositionally biased region" description="Low complexity" evidence="1">
    <location>
        <begin position="239"/>
        <end position="249"/>
    </location>
</feature>
<feature type="compositionally biased region" description="Low complexity" evidence="1">
    <location>
        <begin position="111"/>
        <end position="124"/>
    </location>
</feature>
<sequence>MGLKCSLLGHEYGEPETEREREERGDEVVETVRTVEYCERCGAERVVSENTEVRSIRQAPPSLGDDRDETAATADTADATDAPGSDDGLTSAVERVAAESATDADERDAALAEPTADTEPAAATDDAESETTTDFEVDEEPSPAEDDAVILTDDGEEVSPERARGEWPSSSDTRAEERGDPQTAESTTEFVAGDEDAEETEDDAVFIEETVDGDADADASGDGTATAWPEQDGDDEGFAAEAASAGGTDVSFGGGLTPEEEPERAAGDTATGAEDEGGADARSGIASAGPIDTDRRSESANTDGDALVCPECGERTAVTGSSLRAGDICPECHRGYLAEAPERA</sequence>
<dbReference type="Proteomes" id="UP000628840">
    <property type="component" value="Unassembled WGS sequence"/>
</dbReference>
<name>A0A830EX98_9EURY</name>
<feature type="compositionally biased region" description="Basic and acidic residues" evidence="1">
    <location>
        <begin position="11"/>
        <end position="27"/>
    </location>
</feature>